<evidence type="ECO:0000256" key="2">
    <source>
        <dbReference type="ARBA" id="ARBA00022618"/>
    </source>
</evidence>
<dbReference type="RefSeq" id="WP_009525688.1">
    <property type="nucleotide sequence ID" value="NZ_JH414554.1"/>
</dbReference>
<evidence type="ECO:0000259" key="12">
    <source>
        <dbReference type="Pfam" id="PF04101"/>
    </source>
</evidence>
<evidence type="ECO:0000256" key="5">
    <source>
        <dbReference type="ARBA" id="ARBA00022960"/>
    </source>
</evidence>
<keyword evidence="1 10" id="KW-1003">Cell membrane</keyword>
<dbReference type="GO" id="GO:0071555">
    <property type="term" value="P:cell wall organization"/>
    <property type="evidence" value="ECO:0007669"/>
    <property type="project" value="UniProtKB-KW"/>
</dbReference>
<dbReference type="GO" id="GO:0005886">
    <property type="term" value="C:plasma membrane"/>
    <property type="evidence" value="ECO:0007669"/>
    <property type="project" value="UniProtKB-SubCell"/>
</dbReference>
<dbReference type="InterPro" id="IPR007235">
    <property type="entry name" value="Glyco_trans_28_C"/>
</dbReference>
<feature type="domain" description="Glycosyltransferase family 28 N-terminal" evidence="11">
    <location>
        <begin position="4"/>
        <end position="142"/>
    </location>
</feature>
<dbReference type="CDD" id="cd03785">
    <property type="entry name" value="GT28_MurG"/>
    <property type="match status" value="1"/>
</dbReference>
<comment type="caution">
    <text evidence="13">The sequence shown here is derived from an EMBL/GenBank/DDBJ whole genome shotgun (WGS) entry which is preliminary data.</text>
</comment>
<keyword evidence="2 10" id="KW-0132">Cell division</keyword>
<keyword evidence="6 10" id="KW-0573">Peptidoglycan synthesis</keyword>
<dbReference type="InterPro" id="IPR004276">
    <property type="entry name" value="GlycoTrans_28_N"/>
</dbReference>
<dbReference type="Pfam" id="PF03033">
    <property type="entry name" value="Glyco_transf_28"/>
    <property type="match status" value="1"/>
</dbReference>
<evidence type="ECO:0000313" key="14">
    <source>
        <dbReference type="Proteomes" id="UP000006437"/>
    </source>
</evidence>
<keyword evidence="9 10" id="KW-0961">Cell wall biogenesis/degradation</keyword>
<dbReference type="UniPathway" id="UPA00219"/>
<keyword evidence="7 10" id="KW-0472">Membrane</keyword>
<evidence type="ECO:0000256" key="10">
    <source>
        <dbReference type="HAMAP-Rule" id="MF_00033"/>
    </source>
</evidence>
<comment type="similarity">
    <text evidence="10">Belongs to the glycosyltransferase 28 family. MurG subfamily.</text>
</comment>
<feature type="binding site" evidence="10">
    <location>
        <position position="294"/>
    </location>
    <ligand>
        <name>UDP-N-acetyl-alpha-D-glucosamine</name>
        <dbReference type="ChEBI" id="CHEBI:57705"/>
    </ligand>
</feature>
<keyword evidence="3 10" id="KW-0328">Glycosyltransferase</keyword>
<dbReference type="GO" id="GO:0009252">
    <property type="term" value="P:peptidoglycan biosynthetic process"/>
    <property type="evidence" value="ECO:0007669"/>
    <property type="project" value="UniProtKB-UniRule"/>
</dbReference>
<evidence type="ECO:0000256" key="7">
    <source>
        <dbReference type="ARBA" id="ARBA00023136"/>
    </source>
</evidence>
<comment type="catalytic activity">
    <reaction evidence="10">
        <text>di-trans,octa-cis-undecaprenyl diphospho-N-acetyl-alpha-D-muramoyl-L-alanyl-D-glutamyl-meso-2,6-diaminopimeloyl-D-alanyl-D-alanine + UDP-N-acetyl-alpha-D-glucosamine = di-trans,octa-cis-undecaprenyl diphospho-[N-acetyl-alpha-D-glucosaminyl-(1-&gt;4)]-N-acetyl-alpha-D-muramoyl-L-alanyl-D-glutamyl-meso-2,6-diaminopimeloyl-D-alanyl-D-alanine + UDP + H(+)</text>
        <dbReference type="Rhea" id="RHEA:31227"/>
        <dbReference type="ChEBI" id="CHEBI:15378"/>
        <dbReference type="ChEBI" id="CHEBI:57705"/>
        <dbReference type="ChEBI" id="CHEBI:58223"/>
        <dbReference type="ChEBI" id="CHEBI:61387"/>
        <dbReference type="ChEBI" id="CHEBI:61388"/>
        <dbReference type="EC" id="2.4.1.227"/>
    </reaction>
</comment>
<evidence type="ECO:0000256" key="3">
    <source>
        <dbReference type="ARBA" id="ARBA00022676"/>
    </source>
</evidence>
<feature type="binding site" evidence="10">
    <location>
        <position position="124"/>
    </location>
    <ligand>
        <name>UDP-N-acetyl-alpha-D-glucosamine</name>
        <dbReference type="ChEBI" id="CHEBI:57705"/>
    </ligand>
</feature>
<dbReference type="GO" id="GO:0005975">
    <property type="term" value="P:carbohydrate metabolic process"/>
    <property type="evidence" value="ECO:0007669"/>
    <property type="project" value="InterPro"/>
</dbReference>
<feature type="binding site" evidence="10">
    <location>
        <position position="165"/>
    </location>
    <ligand>
        <name>UDP-N-acetyl-alpha-D-glucosamine</name>
        <dbReference type="ChEBI" id="CHEBI:57705"/>
    </ligand>
</feature>
<dbReference type="EC" id="2.4.1.227" evidence="10"/>
<comment type="caution">
    <text evidence="10">Lacks conserved residue(s) required for the propagation of feature annotation.</text>
</comment>
<evidence type="ECO:0000256" key="4">
    <source>
        <dbReference type="ARBA" id="ARBA00022679"/>
    </source>
</evidence>
<dbReference type="PANTHER" id="PTHR21015">
    <property type="entry name" value="UDP-N-ACETYLGLUCOSAMINE--N-ACETYLMURAMYL-(PENTAPEPTIDE) PYROPHOSPHORYL-UNDECAPRENOL N-ACETYLGLUCOSAMINE TRANSFERASE 1"/>
    <property type="match status" value="1"/>
</dbReference>
<dbReference type="Gene3D" id="3.40.50.2000">
    <property type="entry name" value="Glycogen Phosphorylase B"/>
    <property type="match status" value="2"/>
</dbReference>
<evidence type="ECO:0000256" key="1">
    <source>
        <dbReference type="ARBA" id="ARBA00022475"/>
    </source>
</evidence>
<gene>
    <name evidence="10" type="primary">murG</name>
    <name evidence="13" type="ORF">HMPREF9629_01458</name>
</gene>
<evidence type="ECO:0000256" key="9">
    <source>
        <dbReference type="ARBA" id="ARBA00023316"/>
    </source>
</evidence>
<feature type="binding site" evidence="10">
    <location>
        <position position="195"/>
    </location>
    <ligand>
        <name>UDP-N-acetyl-alpha-D-glucosamine</name>
        <dbReference type="ChEBI" id="CHEBI:57705"/>
    </ligand>
</feature>
<dbReference type="HAMAP" id="MF_00033">
    <property type="entry name" value="MurG"/>
    <property type="match status" value="1"/>
</dbReference>
<dbReference type="EMBL" id="AFZE01000005">
    <property type="protein sequence ID" value="EHL16202.1"/>
    <property type="molecule type" value="Genomic_DNA"/>
</dbReference>
<keyword evidence="4 10" id="KW-0808">Transferase</keyword>
<organism evidence="13 14">
    <name type="scientific">Peptoanaerobacter stomatis</name>
    <dbReference type="NCBI Taxonomy" id="796937"/>
    <lineage>
        <taxon>Bacteria</taxon>
        <taxon>Bacillati</taxon>
        <taxon>Bacillota</taxon>
        <taxon>Clostridia</taxon>
        <taxon>Peptostreptococcales</taxon>
        <taxon>Filifactoraceae</taxon>
        <taxon>Peptoanaerobacter</taxon>
    </lineage>
</organism>
<dbReference type="GO" id="GO:0051301">
    <property type="term" value="P:cell division"/>
    <property type="evidence" value="ECO:0007669"/>
    <property type="project" value="UniProtKB-KW"/>
</dbReference>
<accession>G9WZ57</accession>
<dbReference type="Proteomes" id="UP000006437">
    <property type="component" value="Unassembled WGS sequence"/>
</dbReference>
<proteinExistence type="inferred from homology"/>
<dbReference type="HOGENOM" id="CLU_037404_0_1_9"/>
<feature type="binding site" evidence="10">
    <location>
        <position position="249"/>
    </location>
    <ligand>
        <name>UDP-N-acetyl-alpha-D-glucosamine</name>
        <dbReference type="ChEBI" id="CHEBI:57705"/>
    </ligand>
</feature>
<dbReference type="Pfam" id="PF04101">
    <property type="entry name" value="Glyco_tran_28_C"/>
    <property type="match status" value="1"/>
</dbReference>
<comment type="subcellular location">
    <subcellularLocation>
        <location evidence="10">Cell membrane</location>
        <topology evidence="10">Peripheral membrane protein</topology>
        <orientation evidence="10">Cytoplasmic side</orientation>
    </subcellularLocation>
</comment>
<name>G9WZ57_9FIRM</name>
<sequence>MKLIVCGGGTGGHIYPAVAIAEYFKNQDSSTEILYIGGKYGIENKILKNYDYRFETIDIKGFQRKLSIENIKRVFKTTSSMLKMRKILSRENPDLVIGTGGYVCGPVVYMAALMKIKTAILEQNVFMGVTNKILSKKVDYIFYGFDEALKRYPFDNAIVSGNPIRTLEFNYDKKTARKELNFSSDEKIILSIGGSGGSQSLNDAIKLFANYAEKNNIRLIHSCGEAYYDELKEEFIYINYDKFELYPYIKNIGKYMQSADIIICSAGASTLSEVSYFGKPIIAVPKAYTAENHQEYNAKMIEDCGAGYCIKEDMLNADILENRVQNILFNQDVFKKMSDNSSKLYKGDACKIIYDTLIKGR</sequence>
<protein>
    <recommendedName>
        <fullName evidence="10">UDP-N-acetylglucosamine--N-acetylmuramyl-(pentapeptide) pyrophosphoryl-undecaprenol N-acetylglucosamine transferase</fullName>
        <ecNumber evidence="10">2.4.1.227</ecNumber>
    </recommendedName>
    <alternativeName>
        <fullName evidence="10">Undecaprenyl-PP-MurNAc-pentapeptide-UDPGlcNAc GlcNAc transferase</fullName>
    </alternativeName>
</protein>
<evidence type="ECO:0000256" key="6">
    <source>
        <dbReference type="ARBA" id="ARBA00022984"/>
    </source>
</evidence>
<comment type="function">
    <text evidence="10">Cell wall formation. Catalyzes the transfer of a GlcNAc subunit on undecaprenyl-pyrophosphoryl-MurNAc-pentapeptide (lipid intermediate I) to form undecaprenyl-pyrophosphoryl-MurNAc-(pentapeptide)GlcNAc (lipid intermediate II).</text>
</comment>
<comment type="pathway">
    <text evidence="10">Cell wall biogenesis; peptidoglycan biosynthesis.</text>
</comment>
<feature type="binding site" evidence="10">
    <location>
        <begin position="10"/>
        <end position="12"/>
    </location>
    <ligand>
        <name>UDP-N-acetyl-alpha-D-glucosamine</name>
        <dbReference type="ChEBI" id="CHEBI:57705"/>
    </ligand>
</feature>
<evidence type="ECO:0000313" key="13">
    <source>
        <dbReference type="EMBL" id="EHL16202.1"/>
    </source>
</evidence>
<feature type="domain" description="Glycosyl transferase family 28 C-terminal" evidence="12">
    <location>
        <begin position="189"/>
        <end position="343"/>
    </location>
</feature>
<dbReference type="NCBIfam" id="TIGR01133">
    <property type="entry name" value="murG"/>
    <property type="match status" value="1"/>
</dbReference>
<keyword evidence="8 10" id="KW-0131">Cell cycle</keyword>
<dbReference type="SUPFAM" id="SSF53756">
    <property type="entry name" value="UDP-Glycosyltransferase/glycogen phosphorylase"/>
    <property type="match status" value="1"/>
</dbReference>
<dbReference type="GO" id="GO:0051991">
    <property type="term" value="F:UDP-N-acetyl-D-glucosamine:N-acetylmuramoyl-L-alanyl-D-glutamyl-meso-2,6-diaminopimelyl-D-alanyl-D-alanine-diphosphoundecaprenol 4-beta-N-acetylglucosaminlytransferase activity"/>
    <property type="evidence" value="ECO:0007669"/>
    <property type="project" value="RHEA"/>
</dbReference>
<evidence type="ECO:0000256" key="8">
    <source>
        <dbReference type="ARBA" id="ARBA00023306"/>
    </source>
</evidence>
<dbReference type="GO" id="GO:0008360">
    <property type="term" value="P:regulation of cell shape"/>
    <property type="evidence" value="ECO:0007669"/>
    <property type="project" value="UniProtKB-KW"/>
</dbReference>
<dbReference type="GO" id="GO:0050511">
    <property type="term" value="F:undecaprenyldiphospho-muramoylpentapeptide beta-N-acetylglucosaminyltransferase activity"/>
    <property type="evidence" value="ECO:0007669"/>
    <property type="project" value="UniProtKB-UniRule"/>
</dbReference>
<dbReference type="PANTHER" id="PTHR21015:SF22">
    <property type="entry name" value="GLYCOSYLTRANSFERASE"/>
    <property type="match status" value="1"/>
</dbReference>
<evidence type="ECO:0000259" key="11">
    <source>
        <dbReference type="Pfam" id="PF03033"/>
    </source>
</evidence>
<dbReference type="AlphaFoldDB" id="G9WZ57"/>
<keyword evidence="5 10" id="KW-0133">Cell shape</keyword>
<reference evidence="13 14" key="1">
    <citation type="submission" date="2011-08" db="EMBL/GenBank/DDBJ databases">
        <title>The Genome Sequence of Eubacteriaceae bacterium ACC19a.</title>
        <authorList>
            <consortium name="The Broad Institute Genome Sequencing Platform"/>
            <person name="Earl A."/>
            <person name="Ward D."/>
            <person name="Feldgarden M."/>
            <person name="Gevers D."/>
            <person name="Sizova M."/>
            <person name="Hazen A."/>
            <person name="Epstein S."/>
            <person name="Young S.K."/>
            <person name="Zeng Q."/>
            <person name="Gargeya S."/>
            <person name="Fitzgerald M."/>
            <person name="Haas B."/>
            <person name="Abouelleil A."/>
            <person name="Alvarado L."/>
            <person name="Arachchi H.M."/>
            <person name="Berlin A."/>
            <person name="Brown A."/>
            <person name="Chapman S.B."/>
            <person name="Chen Z."/>
            <person name="Dunbar C."/>
            <person name="Freedman E."/>
            <person name="Gearin G."/>
            <person name="Gellesch M."/>
            <person name="Goldberg J."/>
            <person name="Griggs A."/>
            <person name="Gujja S."/>
            <person name="Heiman D."/>
            <person name="Howarth C."/>
            <person name="Larson L."/>
            <person name="Lui A."/>
            <person name="MacDonald P.J.P."/>
            <person name="Montmayeur A."/>
            <person name="Murphy C."/>
            <person name="Neiman D."/>
            <person name="Pearson M."/>
            <person name="Priest M."/>
            <person name="Roberts A."/>
            <person name="Saif S."/>
            <person name="Shea T."/>
            <person name="Shenoy N."/>
            <person name="Sisk P."/>
            <person name="Stolte C."/>
            <person name="Sykes S."/>
            <person name="Wortman J."/>
            <person name="Nusbaum C."/>
            <person name="Birren B."/>
        </authorList>
    </citation>
    <scope>NUCLEOTIDE SEQUENCE [LARGE SCALE GENOMIC DNA]</scope>
    <source>
        <strain evidence="13 14">ACC19a</strain>
    </source>
</reference>
<dbReference type="PATRIC" id="fig|796937.3.peg.653"/>
<dbReference type="InterPro" id="IPR006009">
    <property type="entry name" value="GlcNAc_MurG"/>
</dbReference>